<dbReference type="Pfam" id="PF14113">
    <property type="entry name" value="Tae4"/>
    <property type="match status" value="1"/>
</dbReference>
<proteinExistence type="predicted"/>
<sequence length="163" mass="18161">MVNRPKFREAWQAFETVNVPVKMVGDLIGGKVKSNIDSGIFNNACPIRISHVLNQTGFQITKKQNIAMSSGRDGQWYLYRVVGTIEYFQSTFGRPEVIIKGAPSYTDFKDKKGILVVKGTGWGDAQGHITLWNGTKCSDSCHLSESPDNGSFVPEEAYLWELP</sequence>
<accession>V8G493</accession>
<organism evidence="1 2">
    <name type="scientific">Pelistega indica</name>
    <dbReference type="NCBI Taxonomy" id="1414851"/>
    <lineage>
        <taxon>Bacteria</taxon>
        <taxon>Pseudomonadati</taxon>
        <taxon>Pseudomonadota</taxon>
        <taxon>Betaproteobacteria</taxon>
        <taxon>Burkholderiales</taxon>
        <taxon>Alcaligenaceae</taxon>
        <taxon>Pelistega</taxon>
    </lineage>
</organism>
<evidence type="ECO:0008006" key="3">
    <source>
        <dbReference type="Google" id="ProtNLM"/>
    </source>
</evidence>
<gene>
    <name evidence="1" type="ORF">V757_07385</name>
</gene>
<dbReference type="InterPro" id="IPR025562">
    <property type="entry name" value="Tae4"/>
</dbReference>
<dbReference type="OrthoDB" id="8480759at2"/>
<dbReference type="RefSeq" id="WP_023951268.1">
    <property type="nucleotide sequence ID" value="NZ_AYSV01000087.1"/>
</dbReference>
<dbReference type="Gene3D" id="3.90.1720.70">
    <property type="match status" value="1"/>
</dbReference>
<dbReference type="EMBL" id="AYSV01000087">
    <property type="protein sequence ID" value="ETD70783.1"/>
    <property type="molecule type" value="Genomic_DNA"/>
</dbReference>
<protein>
    <recommendedName>
        <fullName evidence="3">Cytoplasmic protein</fullName>
    </recommendedName>
</protein>
<dbReference type="AlphaFoldDB" id="V8G493"/>
<reference evidence="1 2" key="1">
    <citation type="submission" date="2013-11" db="EMBL/GenBank/DDBJ databases">
        <title>Genomic analysis of Pelistega sp. HM-7.</title>
        <authorList>
            <person name="Kumbhare S.V."/>
            <person name="Shetty S.A."/>
            <person name="Sharma O."/>
            <person name="Dhotre D.P."/>
        </authorList>
    </citation>
    <scope>NUCLEOTIDE SEQUENCE [LARGE SCALE GENOMIC DNA]</scope>
    <source>
        <strain evidence="1 2">HM-7</strain>
    </source>
</reference>
<evidence type="ECO:0000313" key="2">
    <source>
        <dbReference type="Proteomes" id="UP000018766"/>
    </source>
</evidence>
<evidence type="ECO:0000313" key="1">
    <source>
        <dbReference type="EMBL" id="ETD70783.1"/>
    </source>
</evidence>
<name>V8G493_9BURK</name>
<comment type="caution">
    <text evidence="1">The sequence shown here is derived from an EMBL/GenBank/DDBJ whole genome shotgun (WGS) entry which is preliminary data.</text>
</comment>
<dbReference type="Proteomes" id="UP000018766">
    <property type="component" value="Unassembled WGS sequence"/>
</dbReference>
<keyword evidence="2" id="KW-1185">Reference proteome</keyword>